<evidence type="ECO:0000313" key="2">
    <source>
        <dbReference type="Proteomes" id="UP000004218"/>
    </source>
</evidence>
<name>E0DE85_9CORY</name>
<dbReference type="EMBL" id="ACSH02000004">
    <property type="protein sequence ID" value="EFM49314.1"/>
    <property type="molecule type" value="Genomic_DNA"/>
</dbReference>
<gene>
    <name evidence="1" type="ORF">HMPREF0299_7280</name>
</gene>
<reference evidence="1" key="1">
    <citation type="submission" date="2010-08" db="EMBL/GenBank/DDBJ databases">
        <authorList>
            <person name="Harkins D.M."/>
            <person name="Madupu R."/>
            <person name="Durkin A.S."/>
            <person name="Torralba M."/>
            <person name="Methe B."/>
            <person name="Sutton G.G."/>
            <person name="Nelson K.E."/>
        </authorList>
    </citation>
    <scope>NUCLEOTIDE SEQUENCE [LARGE SCALE GENOMIC DNA]</scope>
    <source>
        <strain evidence="1">ATCC 14266</strain>
    </source>
</reference>
<proteinExistence type="predicted"/>
<evidence type="ECO:0000313" key="1">
    <source>
        <dbReference type="EMBL" id="EFM49314.1"/>
    </source>
</evidence>
<protein>
    <submittedName>
        <fullName evidence="1">Uncharacterized protein</fullName>
    </submittedName>
</protein>
<sequence>MSTVRLQPGTTTEKREWIPLVTVIKVKPVEIQPYDKNKL</sequence>
<dbReference type="AlphaFoldDB" id="E0DE85"/>
<accession>E0DE85</accession>
<keyword evidence="2" id="KW-1185">Reference proteome</keyword>
<comment type="caution">
    <text evidence="1">The sequence shown here is derived from an EMBL/GenBank/DDBJ whole genome shotgun (WGS) entry which is preliminary data.</text>
</comment>
<dbReference type="Proteomes" id="UP000004218">
    <property type="component" value="Unassembled WGS sequence"/>
</dbReference>
<organism evidence="1 2">
    <name type="scientific">Corynebacterium matruchotii ATCC 14266</name>
    <dbReference type="NCBI Taxonomy" id="553207"/>
    <lineage>
        <taxon>Bacteria</taxon>
        <taxon>Bacillati</taxon>
        <taxon>Actinomycetota</taxon>
        <taxon>Actinomycetes</taxon>
        <taxon>Mycobacteriales</taxon>
        <taxon>Corynebacteriaceae</taxon>
        <taxon>Corynebacterium</taxon>
    </lineage>
</organism>